<evidence type="ECO:0000313" key="1">
    <source>
        <dbReference type="EMBL" id="KYN04033.1"/>
    </source>
</evidence>
<keyword evidence="2" id="KW-1185">Reference proteome</keyword>
<name>A0A195CTK7_9HYME</name>
<proteinExistence type="predicted"/>
<protein>
    <submittedName>
        <fullName evidence="1">Uncharacterized protein</fullName>
    </submittedName>
</protein>
<dbReference type="AlphaFoldDB" id="A0A195CTK7"/>
<dbReference type="EMBL" id="KQ977279">
    <property type="protein sequence ID" value="KYN04033.1"/>
    <property type="molecule type" value="Genomic_DNA"/>
</dbReference>
<dbReference type="Proteomes" id="UP000078542">
    <property type="component" value="Unassembled WGS sequence"/>
</dbReference>
<gene>
    <name evidence="1" type="ORF">ALC62_04797</name>
</gene>
<organism evidence="1 2">
    <name type="scientific">Cyphomyrmex costatus</name>
    <dbReference type="NCBI Taxonomy" id="456900"/>
    <lineage>
        <taxon>Eukaryota</taxon>
        <taxon>Metazoa</taxon>
        <taxon>Ecdysozoa</taxon>
        <taxon>Arthropoda</taxon>
        <taxon>Hexapoda</taxon>
        <taxon>Insecta</taxon>
        <taxon>Pterygota</taxon>
        <taxon>Neoptera</taxon>
        <taxon>Endopterygota</taxon>
        <taxon>Hymenoptera</taxon>
        <taxon>Apocrita</taxon>
        <taxon>Aculeata</taxon>
        <taxon>Formicoidea</taxon>
        <taxon>Formicidae</taxon>
        <taxon>Myrmicinae</taxon>
        <taxon>Cyphomyrmex</taxon>
    </lineage>
</organism>
<reference evidence="1 2" key="1">
    <citation type="submission" date="2016-03" db="EMBL/GenBank/DDBJ databases">
        <title>Cyphomyrmex costatus WGS genome.</title>
        <authorList>
            <person name="Nygaard S."/>
            <person name="Hu H."/>
            <person name="Boomsma J."/>
            <person name="Zhang G."/>
        </authorList>
    </citation>
    <scope>NUCLEOTIDE SEQUENCE [LARGE SCALE GENOMIC DNA]</scope>
    <source>
        <strain evidence="1">MS0001</strain>
        <tissue evidence="1">Whole body</tissue>
    </source>
</reference>
<accession>A0A195CTK7</accession>
<evidence type="ECO:0000313" key="2">
    <source>
        <dbReference type="Proteomes" id="UP000078542"/>
    </source>
</evidence>
<sequence>MRTLTSVRVYLARGQCSIRYGRVLFTIGRAAAAFSDNPMAKPEYRRGMSMQLGIRISGKLEKKSKRNPAFALCFPLLLAKLAERVNVYTRVYKHGRKRRNAQKSRKVKETVSAMPFALSMSGSCISQVDGINS</sequence>